<name>A0A0M0JSX6_9EUKA</name>
<dbReference type="AlphaFoldDB" id="A0A0M0JSX6"/>
<gene>
    <name evidence="2" type="ORF">Ctob_009372</name>
</gene>
<dbReference type="Proteomes" id="UP000037460">
    <property type="component" value="Unassembled WGS sequence"/>
</dbReference>
<feature type="region of interest" description="Disordered" evidence="1">
    <location>
        <begin position="1"/>
        <end position="59"/>
    </location>
</feature>
<keyword evidence="3" id="KW-1185">Reference proteome</keyword>
<comment type="caution">
    <text evidence="2">The sequence shown here is derived from an EMBL/GenBank/DDBJ whole genome shotgun (WGS) entry which is preliminary data.</text>
</comment>
<feature type="compositionally biased region" description="Low complexity" evidence="1">
    <location>
        <begin position="16"/>
        <end position="45"/>
    </location>
</feature>
<organism evidence="2 3">
    <name type="scientific">Chrysochromulina tobinii</name>
    <dbReference type="NCBI Taxonomy" id="1460289"/>
    <lineage>
        <taxon>Eukaryota</taxon>
        <taxon>Haptista</taxon>
        <taxon>Haptophyta</taxon>
        <taxon>Prymnesiophyceae</taxon>
        <taxon>Prymnesiales</taxon>
        <taxon>Chrysochromulinaceae</taxon>
        <taxon>Chrysochromulina</taxon>
    </lineage>
</organism>
<evidence type="ECO:0000256" key="1">
    <source>
        <dbReference type="SAM" id="MobiDB-lite"/>
    </source>
</evidence>
<reference evidence="3" key="1">
    <citation type="journal article" date="2015" name="PLoS Genet.">
        <title>Genome Sequence and Transcriptome Analyses of Chrysochromulina tobin: Metabolic Tools for Enhanced Algal Fitness in the Prominent Order Prymnesiales (Haptophyceae).</title>
        <authorList>
            <person name="Hovde B.T."/>
            <person name="Deodato C.R."/>
            <person name="Hunsperger H.M."/>
            <person name="Ryken S.A."/>
            <person name="Yost W."/>
            <person name="Jha R.K."/>
            <person name="Patterson J."/>
            <person name="Monnat R.J. Jr."/>
            <person name="Barlow S.B."/>
            <person name="Starkenburg S.R."/>
            <person name="Cattolico R.A."/>
        </authorList>
    </citation>
    <scope>NUCLEOTIDE SEQUENCE</scope>
    <source>
        <strain evidence="3">CCMP291</strain>
    </source>
</reference>
<protein>
    <submittedName>
        <fullName evidence="2">Uncharacterized protein</fullName>
    </submittedName>
</protein>
<sequence length="318" mass="34128">MAAIARRPLGLSTHGNLLSSRSATSNLSSSRSDALKPGKTLGKAAKATKKKAAAANKAKAAKVAKQRAIDENTENVPPWKPKLNITLEDLERTNIYKHIPRPLSSRRVSFGSAADGRPIHLSTSTAMVLASIAEENEGEEAEGTMAPEAPDYEALKKARRERAVAARAARMAAEATGPRRIPTGEDCPAGLVARNALLGDSLAARMAARRKDKQNARLQAAKWLAQGGSADKVKSVLERAPEQYRGPLVAVLSRLLSEEETPEDDVRITLLGCEAMLNHGGKQANNEERPLPRPITMLPSSPLEVWEADADGSFTLRV</sequence>
<evidence type="ECO:0000313" key="3">
    <source>
        <dbReference type="Proteomes" id="UP000037460"/>
    </source>
</evidence>
<accession>A0A0M0JSX6</accession>
<evidence type="ECO:0000313" key="2">
    <source>
        <dbReference type="EMBL" id="KOO29694.1"/>
    </source>
</evidence>
<proteinExistence type="predicted"/>
<dbReference type="EMBL" id="JWZX01002378">
    <property type="protein sequence ID" value="KOO29694.1"/>
    <property type="molecule type" value="Genomic_DNA"/>
</dbReference>